<reference evidence="1 2" key="1">
    <citation type="journal article" date="2013" name="Genome Announc.">
        <title>Draft Genome Sequence of Arcticibacter svalbardensis Strain MN12-7T, a Member of the Family Sphingobacteriaceae Isolated from an Arctic Soil Sample.</title>
        <authorList>
            <person name="Shivaji S."/>
            <person name="Ara S."/>
            <person name="Prasad S."/>
            <person name="Manasa B.P."/>
            <person name="Begum Z."/>
            <person name="Singh A."/>
            <person name="Kumar Pinnaka A."/>
        </authorList>
    </citation>
    <scope>NUCLEOTIDE SEQUENCE [LARGE SCALE GENOMIC DNA]</scope>
    <source>
        <strain evidence="1 2">MN12-7</strain>
    </source>
</reference>
<accession>R9GTV7</accession>
<name>R9GTV7_9SPHI</name>
<evidence type="ECO:0000313" key="2">
    <source>
        <dbReference type="Proteomes" id="UP000014174"/>
    </source>
</evidence>
<proteinExistence type="predicted"/>
<organism evidence="1 2">
    <name type="scientific">Arcticibacter svalbardensis MN12-7</name>
    <dbReference type="NCBI Taxonomy" id="1150600"/>
    <lineage>
        <taxon>Bacteria</taxon>
        <taxon>Pseudomonadati</taxon>
        <taxon>Bacteroidota</taxon>
        <taxon>Sphingobacteriia</taxon>
        <taxon>Sphingobacteriales</taxon>
        <taxon>Sphingobacteriaceae</taxon>
        <taxon>Arcticibacter</taxon>
    </lineage>
</organism>
<dbReference type="STRING" id="1150600.ADIARSV_1851"/>
<dbReference type="AlphaFoldDB" id="R9GTV7"/>
<gene>
    <name evidence="1" type="ORF">ADIARSV_1851</name>
</gene>
<comment type="caution">
    <text evidence="1">The sequence shown here is derived from an EMBL/GenBank/DDBJ whole genome shotgun (WGS) entry which is preliminary data.</text>
</comment>
<sequence>MNYFFYFSILHAQPPFKKDPIDFYETFFQKNHKRVYK</sequence>
<keyword evidence="2" id="KW-1185">Reference proteome</keyword>
<dbReference type="EMBL" id="AQPN01000070">
    <property type="protein sequence ID" value="EOR94980.1"/>
    <property type="molecule type" value="Genomic_DNA"/>
</dbReference>
<protein>
    <submittedName>
        <fullName evidence="1">Uncharacterized protein</fullName>
    </submittedName>
</protein>
<evidence type="ECO:0000313" key="1">
    <source>
        <dbReference type="EMBL" id="EOR94980.1"/>
    </source>
</evidence>
<dbReference type="Proteomes" id="UP000014174">
    <property type="component" value="Unassembled WGS sequence"/>
</dbReference>